<dbReference type="RefSeq" id="WP_338004707.1">
    <property type="nucleotide sequence ID" value="NZ_JAOPKA010000011.1"/>
</dbReference>
<reference evidence="3" key="1">
    <citation type="submission" date="2022-09" db="EMBL/GenBank/DDBJ databases">
        <title>Enrichment on poylsaccharides allowed isolation of novel metabolic and taxonomic groups of Haloarchaea.</title>
        <authorList>
            <person name="Sorokin D.Y."/>
            <person name="Elcheninov A.G."/>
            <person name="Khizhniak T.V."/>
            <person name="Kolganova T.V."/>
            <person name="Kublanov I.V."/>
        </authorList>
    </citation>
    <scope>NUCLEOTIDE SEQUENCE</scope>
    <source>
        <strain evidence="3">AArc-xg1-1</strain>
    </source>
</reference>
<keyword evidence="2" id="KW-0472">Membrane</keyword>
<evidence type="ECO:0000313" key="3">
    <source>
        <dbReference type="EMBL" id="MCU4742898.1"/>
    </source>
</evidence>
<accession>A0AAP3E2S5</accession>
<sequence>MSTGAAVILTIASLVPLSIGTVSLAFGAQKGYIGIRYLTGTHPDTTPAPESPDSVSSGHTAVTGTVSPGPNETVTAPLSGTDAVAYRLRIEQRVDSGSWMTVAEYDESVPFSLEGSVDRLLVEPSETSPTIEVTRTDTVGPDDSLPADVRTRFEESERIDLTASPDVLASRSDEHRRYREAVLEPDETAYVYGNCVETTDDSAAHTGRARIDGADSSTFRFGTQRAIEEATDHALSGPVMTVALFVQGGVAVLFGLFFLGAGAFVLSDAIEFATAWIWTWGWVVP</sequence>
<organism evidence="3 4">
    <name type="scientific">Natronoglomus mannanivorans</name>
    <dbReference type="NCBI Taxonomy" id="2979990"/>
    <lineage>
        <taxon>Archaea</taxon>
        <taxon>Methanobacteriati</taxon>
        <taxon>Methanobacteriota</taxon>
        <taxon>Stenosarchaea group</taxon>
        <taxon>Halobacteria</taxon>
        <taxon>Halobacteriales</taxon>
        <taxon>Natrialbaceae</taxon>
        <taxon>Natronoglomus</taxon>
    </lineage>
</organism>
<feature type="transmembrane region" description="Helical" evidence="2">
    <location>
        <begin position="244"/>
        <end position="266"/>
    </location>
</feature>
<evidence type="ECO:0000256" key="1">
    <source>
        <dbReference type="SAM" id="MobiDB-lite"/>
    </source>
</evidence>
<protein>
    <recommendedName>
        <fullName evidence="5">RING-type E3 ubiquitin transferase</fullName>
    </recommendedName>
</protein>
<proteinExistence type="predicted"/>
<gene>
    <name evidence="3" type="ORF">OB960_16040</name>
</gene>
<feature type="compositionally biased region" description="Polar residues" evidence="1">
    <location>
        <begin position="53"/>
        <end position="72"/>
    </location>
</feature>
<evidence type="ECO:0000313" key="4">
    <source>
        <dbReference type="Proteomes" id="UP001321018"/>
    </source>
</evidence>
<evidence type="ECO:0000256" key="2">
    <source>
        <dbReference type="SAM" id="Phobius"/>
    </source>
</evidence>
<dbReference type="Proteomes" id="UP001321018">
    <property type="component" value="Unassembled WGS sequence"/>
</dbReference>
<dbReference type="AlphaFoldDB" id="A0AAP3E2S5"/>
<name>A0AAP3E2S5_9EURY</name>
<evidence type="ECO:0008006" key="5">
    <source>
        <dbReference type="Google" id="ProtNLM"/>
    </source>
</evidence>
<keyword evidence="2" id="KW-0812">Transmembrane</keyword>
<comment type="caution">
    <text evidence="3">The sequence shown here is derived from an EMBL/GenBank/DDBJ whole genome shotgun (WGS) entry which is preliminary data.</text>
</comment>
<dbReference type="EMBL" id="JAOPKA010000011">
    <property type="protein sequence ID" value="MCU4742898.1"/>
    <property type="molecule type" value="Genomic_DNA"/>
</dbReference>
<keyword evidence="2" id="KW-1133">Transmembrane helix</keyword>
<feature type="region of interest" description="Disordered" evidence="1">
    <location>
        <begin position="43"/>
        <end position="72"/>
    </location>
</feature>